<evidence type="ECO:0000256" key="1">
    <source>
        <dbReference type="ARBA" id="ARBA00004141"/>
    </source>
</evidence>
<accession>A0A9N9S6J4</accession>
<proteinExistence type="inferred from homology"/>
<dbReference type="GO" id="GO:0016020">
    <property type="term" value="C:membrane"/>
    <property type="evidence" value="ECO:0007669"/>
    <property type="project" value="UniProtKB-SubCell"/>
</dbReference>
<keyword evidence="4" id="KW-0914">Notch signaling pathway</keyword>
<keyword evidence="6 7" id="KW-0472">Membrane</keyword>
<evidence type="ECO:0000256" key="7">
    <source>
        <dbReference type="SAM" id="Phobius"/>
    </source>
</evidence>
<evidence type="ECO:0000256" key="3">
    <source>
        <dbReference type="ARBA" id="ARBA00022692"/>
    </source>
</evidence>
<dbReference type="EMBL" id="OU895880">
    <property type="protein sequence ID" value="CAG9811853.1"/>
    <property type="molecule type" value="Genomic_DNA"/>
</dbReference>
<feature type="transmembrane region" description="Helical" evidence="7">
    <location>
        <begin position="147"/>
        <end position="169"/>
    </location>
</feature>
<feature type="transmembrane region" description="Helical" evidence="7">
    <location>
        <begin position="181"/>
        <end position="198"/>
    </location>
</feature>
<feature type="transmembrane region" description="Helical" evidence="7">
    <location>
        <begin position="62"/>
        <end position="81"/>
    </location>
</feature>
<evidence type="ECO:0000313" key="8">
    <source>
        <dbReference type="EMBL" id="CAG9811853.1"/>
    </source>
</evidence>
<evidence type="ECO:0000256" key="5">
    <source>
        <dbReference type="ARBA" id="ARBA00022989"/>
    </source>
</evidence>
<dbReference type="GO" id="GO:0016485">
    <property type="term" value="P:protein processing"/>
    <property type="evidence" value="ECO:0007669"/>
    <property type="project" value="InterPro"/>
</dbReference>
<keyword evidence="3 7" id="KW-0812">Transmembrane</keyword>
<dbReference type="PANTHER" id="PTHR12889">
    <property type="entry name" value="GAMMA-SECRETASE SUBUNIT APH-1"/>
    <property type="match status" value="1"/>
</dbReference>
<comment type="subcellular location">
    <subcellularLocation>
        <location evidence="1">Membrane</location>
        <topology evidence="1">Multi-pass membrane protein</topology>
    </subcellularLocation>
</comment>
<sequence>MTVAEFFGCAFLAFGTPLAMFCFTISDSPIKIILLIFSSFLWLLALLISSFIWFIFIPLRDYLIFGVLVSVLIQEGFRYIVYKLLDKTSAGLEELAGNSLVTHNKPVLAYVSGLGFGIISGLFQSLNILADAGSGPGTVGLKSGSDFFFITSATFALCIVLLHTFWNVIFFNGIHHHNKINIIYVVLSHLIFSCITLLNSYQLYGLTLTLSIANVIITMLIAFKTVGGSVMKLKQCIACQ</sequence>
<gene>
    <name evidence="8" type="ORF">CHIRRI_LOCUS14660</name>
</gene>
<evidence type="ECO:0000256" key="6">
    <source>
        <dbReference type="ARBA" id="ARBA00023136"/>
    </source>
</evidence>
<comment type="similarity">
    <text evidence="2">Belongs to the APH-1 family.</text>
</comment>
<organism evidence="8 9">
    <name type="scientific">Chironomus riparius</name>
    <dbReference type="NCBI Taxonomy" id="315576"/>
    <lineage>
        <taxon>Eukaryota</taxon>
        <taxon>Metazoa</taxon>
        <taxon>Ecdysozoa</taxon>
        <taxon>Arthropoda</taxon>
        <taxon>Hexapoda</taxon>
        <taxon>Insecta</taxon>
        <taxon>Pterygota</taxon>
        <taxon>Neoptera</taxon>
        <taxon>Endopterygota</taxon>
        <taxon>Diptera</taxon>
        <taxon>Nematocera</taxon>
        <taxon>Chironomoidea</taxon>
        <taxon>Chironomidae</taxon>
        <taxon>Chironominae</taxon>
        <taxon>Chironomus</taxon>
    </lineage>
</organism>
<dbReference type="InterPro" id="IPR009294">
    <property type="entry name" value="Aph-1"/>
</dbReference>
<evidence type="ECO:0000256" key="2">
    <source>
        <dbReference type="ARBA" id="ARBA00005577"/>
    </source>
</evidence>
<feature type="transmembrane region" description="Helical" evidence="7">
    <location>
        <begin position="6"/>
        <end position="25"/>
    </location>
</feature>
<dbReference type="OrthoDB" id="6507463at2759"/>
<evidence type="ECO:0000256" key="4">
    <source>
        <dbReference type="ARBA" id="ARBA00022976"/>
    </source>
</evidence>
<reference evidence="8" key="1">
    <citation type="submission" date="2022-01" db="EMBL/GenBank/DDBJ databases">
        <authorList>
            <person name="King R."/>
        </authorList>
    </citation>
    <scope>NUCLEOTIDE SEQUENCE</scope>
</reference>
<dbReference type="Pfam" id="PF06105">
    <property type="entry name" value="Aph-1"/>
    <property type="match status" value="1"/>
</dbReference>
<name>A0A9N9S6J4_9DIPT</name>
<dbReference type="Proteomes" id="UP001153620">
    <property type="component" value="Chromosome 4"/>
</dbReference>
<dbReference type="AlphaFoldDB" id="A0A9N9S6J4"/>
<protein>
    <recommendedName>
        <fullName evidence="10">Gamma-secretase subunit Aph-1</fullName>
    </recommendedName>
</protein>
<feature type="transmembrane region" description="Helical" evidence="7">
    <location>
        <begin position="204"/>
        <end position="223"/>
    </location>
</feature>
<keyword evidence="5 7" id="KW-1133">Transmembrane helix</keyword>
<feature type="transmembrane region" description="Helical" evidence="7">
    <location>
        <begin position="107"/>
        <end position="127"/>
    </location>
</feature>
<keyword evidence="9" id="KW-1185">Reference proteome</keyword>
<evidence type="ECO:0000313" key="9">
    <source>
        <dbReference type="Proteomes" id="UP001153620"/>
    </source>
</evidence>
<feature type="transmembrane region" description="Helical" evidence="7">
    <location>
        <begin position="32"/>
        <end position="56"/>
    </location>
</feature>
<reference evidence="8" key="2">
    <citation type="submission" date="2022-10" db="EMBL/GenBank/DDBJ databases">
        <authorList>
            <consortium name="ENA_rothamsted_submissions"/>
            <consortium name="culmorum"/>
            <person name="King R."/>
        </authorList>
    </citation>
    <scope>NUCLEOTIDE SEQUENCE</scope>
</reference>
<dbReference type="GO" id="GO:0007219">
    <property type="term" value="P:Notch signaling pathway"/>
    <property type="evidence" value="ECO:0007669"/>
    <property type="project" value="UniProtKB-KW"/>
</dbReference>
<evidence type="ECO:0008006" key="10">
    <source>
        <dbReference type="Google" id="ProtNLM"/>
    </source>
</evidence>